<dbReference type="PANTHER" id="PTHR43490:SF99">
    <property type="entry name" value="SHORT-CHAIN DEHYDROGENASE_REDUCTASE"/>
    <property type="match status" value="1"/>
</dbReference>
<name>I0WM10_RHOOP</name>
<dbReference type="PRINTS" id="PR00080">
    <property type="entry name" value="SDRFAMILY"/>
</dbReference>
<dbReference type="CDD" id="cd05324">
    <property type="entry name" value="carb_red_PTCR-like_SDR_c"/>
    <property type="match status" value="1"/>
</dbReference>
<protein>
    <submittedName>
        <fullName evidence="5">Dehydrogenase</fullName>
    </submittedName>
</protein>
<evidence type="ECO:0000313" key="6">
    <source>
        <dbReference type="Proteomes" id="UP000006447"/>
    </source>
</evidence>
<evidence type="ECO:0000256" key="2">
    <source>
        <dbReference type="ARBA" id="ARBA00022857"/>
    </source>
</evidence>
<evidence type="ECO:0000313" key="5">
    <source>
        <dbReference type="EMBL" id="EID77426.1"/>
    </source>
</evidence>
<keyword evidence="2" id="KW-0521">NADP</keyword>
<dbReference type="PRINTS" id="PR00081">
    <property type="entry name" value="GDHRDH"/>
</dbReference>
<dbReference type="Gene3D" id="3.40.50.720">
    <property type="entry name" value="NAD(P)-binding Rossmann-like Domain"/>
    <property type="match status" value="1"/>
</dbReference>
<dbReference type="GO" id="GO:0016616">
    <property type="term" value="F:oxidoreductase activity, acting on the CH-OH group of donors, NAD or NADP as acceptor"/>
    <property type="evidence" value="ECO:0007669"/>
    <property type="project" value="InterPro"/>
</dbReference>
<organism evidence="5 6">
    <name type="scientific">Rhodococcus opacus RKJ300 = JCM 13270</name>
    <dbReference type="NCBI Taxonomy" id="1165867"/>
    <lineage>
        <taxon>Bacteria</taxon>
        <taxon>Bacillati</taxon>
        <taxon>Actinomycetota</taxon>
        <taxon>Actinomycetes</taxon>
        <taxon>Mycobacteriales</taxon>
        <taxon>Nocardiaceae</taxon>
        <taxon>Rhodococcus</taxon>
    </lineage>
</organism>
<dbReference type="AlphaFoldDB" id="I0WM10"/>
<dbReference type="Proteomes" id="UP000006447">
    <property type="component" value="Unassembled WGS sequence"/>
</dbReference>
<reference evidence="5 6" key="1">
    <citation type="journal article" date="2012" name="J. Bacteriol.">
        <title>Draft genome sequence of the nitrophenol-degrading actinomycete Rhodococcus imtechensis RKJ300.</title>
        <authorList>
            <person name="Vikram S."/>
            <person name="Kumar S."/>
            <person name="Subramanian S."/>
            <person name="Raghava G.P."/>
        </authorList>
    </citation>
    <scope>NUCLEOTIDE SEQUENCE [LARGE SCALE GENOMIC DNA]</scope>
    <source>
        <strain evidence="5 6">RKJ300</strain>
    </source>
</reference>
<dbReference type="InterPro" id="IPR045313">
    <property type="entry name" value="CBR1-like"/>
</dbReference>
<evidence type="ECO:0000256" key="1">
    <source>
        <dbReference type="ARBA" id="ARBA00006484"/>
    </source>
</evidence>
<dbReference type="InterPro" id="IPR036291">
    <property type="entry name" value="NAD(P)-bd_dom_sf"/>
</dbReference>
<dbReference type="PANTHER" id="PTHR43490">
    <property type="entry name" value="(+)-NEOMENTHOL DEHYDROGENASE"/>
    <property type="match status" value="1"/>
</dbReference>
<evidence type="ECO:0000256" key="3">
    <source>
        <dbReference type="ARBA" id="ARBA00023002"/>
    </source>
</evidence>
<dbReference type="InterPro" id="IPR002347">
    <property type="entry name" value="SDR_fam"/>
</dbReference>
<comment type="similarity">
    <text evidence="1 4">Belongs to the short-chain dehydrogenases/reductases (SDR) family.</text>
</comment>
<dbReference type="EMBL" id="AJJH01000135">
    <property type="protein sequence ID" value="EID77426.1"/>
    <property type="molecule type" value="Genomic_DNA"/>
</dbReference>
<keyword evidence="3" id="KW-0560">Oxidoreductase</keyword>
<accession>I0WM10</accession>
<dbReference type="Pfam" id="PF00106">
    <property type="entry name" value="adh_short"/>
    <property type="match status" value="1"/>
</dbReference>
<comment type="caution">
    <text evidence="5">The sequence shown here is derived from an EMBL/GenBank/DDBJ whole genome shotgun (WGS) entry which is preliminary data.</text>
</comment>
<dbReference type="SUPFAM" id="SSF51735">
    <property type="entry name" value="NAD(P)-binding Rossmann-fold domains"/>
    <property type="match status" value="1"/>
</dbReference>
<sequence length="265" mass="27894">MGHPTRASNRRKERGLTAAEGVAMENKSTLALVTGGNRGIGRETARQFAAMGMTVLLGAREESRGREAAEELAAYGDVRFIQLDVTDDDQISAATRTVDETFGSLDILVNNAGVIAERNITAATAVVDEVRTTYETNVFGALRVTNGFLPLLLRSSAGRVVNVSSFLGSLELSGRNSPNLGIPTLLGYNTSKTALNALTAQYAAELRNHPIKINSADPGYVSTDLNGHTGTRSVEQGAAVVVSLATLGEDGPTGGFFGEEGPVPW</sequence>
<gene>
    <name evidence="5" type="ORF">W59_23790</name>
</gene>
<evidence type="ECO:0000256" key="4">
    <source>
        <dbReference type="RuleBase" id="RU000363"/>
    </source>
</evidence>
<proteinExistence type="inferred from homology"/>